<dbReference type="AlphaFoldDB" id="A0A9X2LBN2"/>
<dbReference type="Proteomes" id="UP001142610">
    <property type="component" value="Unassembled WGS sequence"/>
</dbReference>
<evidence type="ECO:0000313" key="4">
    <source>
        <dbReference type="Proteomes" id="UP001142610"/>
    </source>
</evidence>
<dbReference type="PANTHER" id="PTHR33375:SF7">
    <property type="entry name" value="CHROMOSOME 2-PARTITIONING PROTEIN PARB-RELATED"/>
    <property type="match status" value="1"/>
</dbReference>
<dbReference type="InterPro" id="IPR041459">
    <property type="entry name" value="MPTase-PolyVal"/>
</dbReference>
<evidence type="ECO:0000313" key="3">
    <source>
        <dbReference type="EMBL" id="MCQ8186504.1"/>
    </source>
</evidence>
<dbReference type="Gene3D" id="1.10.10.2830">
    <property type="match status" value="1"/>
</dbReference>
<dbReference type="EMBL" id="JANIBC010000020">
    <property type="protein sequence ID" value="MCQ8186504.1"/>
    <property type="molecule type" value="Genomic_DNA"/>
</dbReference>
<dbReference type="InterPro" id="IPR050336">
    <property type="entry name" value="Chromosome_partition/occlusion"/>
</dbReference>
<dbReference type="GO" id="GO:0003697">
    <property type="term" value="F:single-stranded DNA binding"/>
    <property type="evidence" value="ECO:0007669"/>
    <property type="project" value="InterPro"/>
</dbReference>
<evidence type="ECO:0000259" key="1">
    <source>
        <dbReference type="Pfam" id="PF08401"/>
    </source>
</evidence>
<proteinExistence type="predicted"/>
<dbReference type="GO" id="GO:0007059">
    <property type="term" value="P:chromosome segregation"/>
    <property type="evidence" value="ECO:0007669"/>
    <property type="project" value="TreeGrafter"/>
</dbReference>
<dbReference type="PANTHER" id="PTHR33375">
    <property type="entry name" value="CHROMOSOME-PARTITIONING PROTEIN PARB-RELATED"/>
    <property type="match status" value="1"/>
</dbReference>
<dbReference type="Pfam" id="PF18818">
    <property type="entry name" value="MPTase-PolyVal"/>
    <property type="match status" value="1"/>
</dbReference>
<dbReference type="InterPro" id="IPR013610">
    <property type="entry name" value="ArdC_N"/>
</dbReference>
<comment type="caution">
    <text evidence="3">The sequence shown here is derived from an EMBL/GenBank/DDBJ whole genome shotgun (WGS) entry which is preliminary data.</text>
</comment>
<accession>A0A9X2LBN2</accession>
<feature type="domain" description="Polyvalent protein metallopeptidase" evidence="2">
    <location>
        <begin position="171"/>
        <end position="255"/>
    </location>
</feature>
<dbReference type="Pfam" id="PF08401">
    <property type="entry name" value="ArdcN"/>
    <property type="match status" value="1"/>
</dbReference>
<organism evidence="3 4">
    <name type="scientific">Parvularcula maris</name>
    <dbReference type="NCBI Taxonomy" id="2965077"/>
    <lineage>
        <taxon>Bacteria</taxon>
        <taxon>Pseudomonadati</taxon>
        <taxon>Pseudomonadota</taxon>
        <taxon>Alphaproteobacteria</taxon>
        <taxon>Parvularculales</taxon>
        <taxon>Parvularculaceae</taxon>
        <taxon>Parvularcula</taxon>
    </lineage>
</organism>
<keyword evidence="4" id="KW-1185">Reference proteome</keyword>
<feature type="domain" description="N-terminal" evidence="1">
    <location>
        <begin position="21"/>
        <end position="144"/>
    </location>
</feature>
<reference evidence="3" key="1">
    <citation type="submission" date="2022-07" db="EMBL/GenBank/DDBJ databases">
        <title>Parvularcula maris sp. nov., an algicidal bacterium isolated from seawater.</title>
        <authorList>
            <person name="Li F."/>
        </authorList>
    </citation>
    <scope>NUCLEOTIDE SEQUENCE</scope>
    <source>
        <strain evidence="3">BGMRC 0090</strain>
    </source>
</reference>
<protein>
    <submittedName>
        <fullName evidence="3">ArdC-like ssDNA-binding domain-containing protein</fullName>
    </submittedName>
</protein>
<dbReference type="SUPFAM" id="SSF109709">
    <property type="entry name" value="KorB DNA-binding domain-like"/>
    <property type="match status" value="1"/>
</dbReference>
<gene>
    <name evidence="3" type="ORF">NOG11_14065</name>
</gene>
<sequence>MGQRTPKKGANGKARGAKRRDLYQEVTDRIIGQLEAGTFPWVQPWDGKAAGPSVGLPRNASTAKSYSGMNILLMWGATFERGFPSLDFLTFKQALALGGAVRKGERGSTVVYADRFTPESEKEKARESGEAAREVAFLKRYTVFHVSQCDGLPDDLLTGGAPLPERQAIPRAEALIKATGADFRIGGGRAYYAPGPDFIQVPPQPAFREQNNYYRTCFHELGHWTGHASRLDRNLTTSFGTTDYAREELVRRLLALKELAKEDRLPKECTDGIPVRLGSKDQARQASLSAGLTHRGFHPAEEYRQFARLLEDGKTVSKIAKTYSVAEREVEKRLKLARLAPPIFDAFARDVITIEQAQAFALTDDHDRQMALLEPHGFDIGAHAIRRPHRRRDARHGQ</sequence>
<name>A0A9X2LBN2_9PROT</name>
<evidence type="ECO:0000259" key="2">
    <source>
        <dbReference type="Pfam" id="PF18818"/>
    </source>
</evidence>
<dbReference type="GO" id="GO:0005694">
    <property type="term" value="C:chromosome"/>
    <property type="evidence" value="ECO:0007669"/>
    <property type="project" value="TreeGrafter"/>
</dbReference>